<accession>A0A0K2V6T8</accession>
<proteinExistence type="predicted"/>
<evidence type="ECO:0000313" key="1">
    <source>
        <dbReference type="EMBL" id="CDW45842.1"/>
    </source>
</evidence>
<sequence>MICLFYSFVKVKAIKQLGKRAD</sequence>
<dbReference type="AlphaFoldDB" id="A0A0K2V6T8"/>
<name>A0A0K2V6T8_LEPSM</name>
<dbReference type="EMBL" id="HACA01028481">
    <property type="protein sequence ID" value="CDW45842.1"/>
    <property type="molecule type" value="Transcribed_RNA"/>
</dbReference>
<reference evidence="1" key="1">
    <citation type="submission" date="2014-05" db="EMBL/GenBank/DDBJ databases">
        <authorList>
            <person name="Chronopoulou M."/>
        </authorList>
    </citation>
    <scope>NUCLEOTIDE SEQUENCE</scope>
    <source>
        <tissue evidence="1">Whole organism</tissue>
    </source>
</reference>
<protein>
    <submittedName>
        <fullName evidence="1">Uncharacterized protein</fullName>
    </submittedName>
</protein>
<organism evidence="1">
    <name type="scientific">Lepeophtheirus salmonis</name>
    <name type="common">Salmon louse</name>
    <name type="synonym">Caligus salmonis</name>
    <dbReference type="NCBI Taxonomy" id="72036"/>
    <lineage>
        <taxon>Eukaryota</taxon>
        <taxon>Metazoa</taxon>
        <taxon>Ecdysozoa</taxon>
        <taxon>Arthropoda</taxon>
        <taxon>Crustacea</taxon>
        <taxon>Multicrustacea</taxon>
        <taxon>Hexanauplia</taxon>
        <taxon>Copepoda</taxon>
        <taxon>Siphonostomatoida</taxon>
        <taxon>Caligidae</taxon>
        <taxon>Lepeophtheirus</taxon>
    </lineage>
</organism>